<feature type="region of interest" description="Disordered" evidence="1">
    <location>
        <begin position="155"/>
        <end position="184"/>
    </location>
</feature>
<dbReference type="Gene3D" id="2.70.70.10">
    <property type="entry name" value="Glucose Permease (Domain IIA)"/>
    <property type="match status" value="1"/>
</dbReference>
<reference evidence="5" key="1">
    <citation type="journal article" date="2019" name="Int. J. Syst. Evol. Microbiol.">
        <title>The Global Catalogue of Microorganisms (GCM) 10K type strain sequencing project: providing services to taxonomists for standard genome sequencing and annotation.</title>
        <authorList>
            <consortium name="The Broad Institute Genomics Platform"/>
            <consortium name="The Broad Institute Genome Sequencing Center for Infectious Disease"/>
            <person name="Wu L."/>
            <person name="Ma J."/>
        </authorList>
    </citation>
    <scope>NUCLEOTIDE SEQUENCE [LARGE SCALE GENOMIC DNA]</scope>
    <source>
        <strain evidence="5">JCM 6307</strain>
    </source>
</reference>
<feature type="domain" description="M23ase beta-sheet core" evidence="3">
    <location>
        <begin position="222"/>
        <end position="311"/>
    </location>
</feature>
<keyword evidence="5" id="KW-1185">Reference proteome</keyword>
<comment type="caution">
    <text evidence="4">The sequence shown here is derived from an EMBL/GenBank/DDBJ whole genome shotgun (WGS) entry which is preliminary data.</text>
</comment>
<name>A0ABP5Y8R0_9ACTN</name>
<evidence type="ECO:0000256" key="1">
    <source>
        <dbReference type="SAM" id="MobiDB-lite"/>
    </source>
</evidence>
<protein>
    <recommendedName>
        <fullName evidence="3">M23ase beta-sheet core domain-containing protein</fullName>
    </recommendedName>
</protein>
<organism evidence="4 5">
    <name type="scientific">Streptomyces thermolineatus</name>
    <dbReference type="NCBI Taxonomy" id="44033"/>
    <lineage>
        <taxon>Bacteria</taxon>
        <taxon>Bacillati</taxon>
        <taxon>Actinomycetota</taxon>
        <taxon>Actinomycetes</taxon>
        <taxon>Kitasatosporales</taxon>
        <taxon>Streptomycetaceae</taxon>
        <taxon>Streptomyces</taxon>
    </lineage>
</organism>
<dbReference type="RefSeq" id="WP_344381639.1">
    <property type="nucleotide sequence ID" value="NZ_BAAATA010000003.1"/>
</dbReference>
<evidence type="ECO:0000313" key="5">
    <source>
        <dbReference type="Proteomes" id="UP001501358"/>
    </source>
</evidence>
<accession>A0ABP5Y8R0</accession>
<feature type="chain" id="PRO_5046767139" description="M23ase beta-sheet core domain-containing protein" evidence="2">
    <location>
        <begin position="36"/>
        <end position="437"/>
    </location>
</feature>
<dbReference type="InterPro" id="IPR011055">
    <property type="entry name" value="Dup_hybrid_motif"/>
</dbReference>
<dbReference type="Pfam" id="PF01551">
    <property type="entry name" value="Peptidase_M23"/>
    <property type="match status" value="1"/>
</dbReference>
<keyword evidence="2" id="KW-0732">Signal</keyword>
<dbReference type="PANTHER" id="PTHR21666">
    <property type="entry name" value="PEPTIDASE-RELATED"/>
    <property type="match status" value="1"/>
</dbReference>
<gene>
    <name evidence="4" type="ORF">GCM10010406_07310</name>
</gene>
<dbReference type="PANTHER" id="PTHR21666:SF270">
    <property type="entry name" value="MUREIN HYDROLASE ACTIVATOR ENVC"/>
    <property type="match status" value="1"/>
</dbReference>
<dbReference type="Proteomes" id="UP001501358">
    <property type="component" value="Unassembled WGS sequence"/>
</dbReference>
<evidence type="ECO:0000256" key="2">
    <source>
        <dbReference type="SAM" id="SignalP"/>
    </source>
</evidence>
<evidence type="ECO:0000259" key="3">
    <source>
        <dbReference type="Pfam" id="PF01551"/>
    </source>
</evidence>
<feature type="signal peptide" evidence="2">
    <location>
        <begin position="1"/>
        <end position="35"/>
    </location>
</feature>
<feature type="compositionally biased region" description="Low complexity" evidence="1">
    <location>
        <begin position="166"/>
        <end position="175"/>
    </location>
</feature>
<dbReference type="InterPro" id="IPR050570">
    <property type="entry name" value="Cell_wall_metabolism_enzyme"/>
</dbReference>
<dbReference type="SUPFAM" id="SSF51261">
    <property type="entry name" value="Duplicated hybrid motif"/>
    <property type="match status" value="1"/>
</dbReference>
<proteinExistence type="predicted"/>
<dbReference type="EMBL" id="BAAATA010000003">
    <property type="protein sequence ID" value="GAA2473892.1"/>
    <property type="molecule type" value="Genomic_DNA"/>
</dbReference>
<dbReference type="Gene3D" id="2.30.30.40">
    <property type="entry name" value="SH3 Domains"/>
    <property type="match status" value="1"/>
</dbReference>
<evidence type="ECO:0000313" key="4">
    <source>
        <dbReference type="EMBL" id="GAA2473892.1"/>
    </source>
</evidence>
<sequence length="437" mass="45187">MFHRRRPAARRIRAGSTLLALAAALSLTGAAGASAAAPAPARADTVLAGPARAGTDRAGDLSETVTARLRERGRATLGAAADGDRAKVDVTRRSGDWAFGTAVLATEPGSERMPEGWLFVAERRDGQWKVAMEGEEAFARISRRSPVVEEREKPLFAAQDGRRKPGGAAAPAADAPDGDGAGEVGTAAAGDYRTGMALPFSTGQTWTMTGGPHGWGGSASPWSSVDFAGGDQAVRATRAGTAYTMCTGWIRVVHDRGYATDYYHLWNSVNVNGAAVSGGTFLGYTGTDVTCGGSATGRHVHLGLRQNGAYVGMDEHNLGKWVVKNGGSAYQGSAMHGSHRVYAGSGVYNYGALGFTQGIVDANDTATVNKRSGPGTGYAVVGSVSDGATVTVSCSSNGTSHTGRWGATSLWNKLSDGTWISDAYLWTGVNGAINGYC</sequence>
<dbReference type="InterPro" id="IPR016047">
    <property type="entry name" value="M23ase_b-sheet_dom"/>
</dbReference>